<evidence type="ECO:0000256" key="17">
    <source>
        <dbReference type="ARBA" id="ARBA00023264"/>
    </source>
</evidence>
<evidence type="ECO:0000256" key="3">
    <source>
        <dbReference type="ARBA" id="ARBA00005119"/>
    </source>
</evidence>
<feature type="transmembrane region" description="Helical" evidence="20">
    <location>
        <begin position="406"/>
        <end position="426"/>
    </location>
</feature>
<dbReference type="Proteomes" id="UP000285112">
    <property type="component" value="Unassembled WGS sequence"/>
</dbReference>
<feature type="compositionally biased region" description="Low complexity" evidence="19">
    <location>
        <begin position="28"/>
        <end position="43"/>
    </location>
</feature>
<reference evidence="21 22" key="1">
    <citation type="submission" date="2018-09" db="EMBL/GenBank/DDBJ databases">
        <title>YIM PH 21725 draft genome.</title>
        <authorList>
            <person name="Miao C."/>
        </authorList>
    </citation>
    <scope>NUCLEOTIDE SEQUENCE [LARGE SCALE GENOMIC DNA]</scope>
    <source>
        <strain evidence="22">YIM PH21725</strain>
    </source>
</reference>
<keyword evidence="11 18" id="KW-0812">Transmembrane</keyword>
<comment type="pathway">
    <text evidence="4">Lipid metabolism.</text>
</comment>
<feature type="transmembrane region" description="Helical" evidence="20">
    <location>
        <begin position="207"/>
        <end position="226"/>
    </location>
</feature>
<keyword evidence="16" id="KW-0594">Phospholipid biosynthesis</keyword>
<dbReference type="AlphaFoldDB" id="A0A419HPI9"/>
<comment type="subcellular location">
    <subcellularLocation>
        <location evidence="2">Cell membrane</location>
        <topology evidence="2">Multi-pass membrane protein</topology>
    </subcellularLocation>
</comment>
<comment type="similarity">
    <text evidence="5 18">Belongs to the CDS family.</text>
</comment>
<keyword evidence="15 20" id="KW-0472">Membrane</keyword>
<dbReference type="GO" id="GO:0005886">
    <property type="term" value="C:plasma membrane"/>
    <property type="evidence" value="ECO:0007669"/>
    <property type="project" value="UniProtKB-SubCell"/>
</dbReference>
<dbReference type="Pfam" id="PF01148">
    <property type="entry name" value="CTP_transf_1"/>
    <property type="match status" value="1"/>
</dbReference>
<keyword evidence="14" id="KW-0443">Lipid metabolism</keyword>
<evidence type="ECO:0000256" key="1">
    <source>
        <dbReference type="ARBA" id="ARBA00001698"/>
    </source>
</evidence>
<accession>A0A419HPI9</accession>
<sequence length="469" mass="47191">MSQVSEEREERVADTPPPVPAPEPEPGSRPGRGTPSGPGSPRPGHGGPARDESGGKSGGGSSRAESGRAGGGRKGAGEGGSARGEAGRNDATESGPERGEAGRKDTAKGGSASGEAGRKDVTGSVPGESGPEGTAESGAAARGEAIPDGPVAGESRRKVGRKDSAKADFGRTEAIRNEPAATGNGGDRGEAEPAEPEKKASRAGRNLPAAIGVGLLLGAAIIVSLLTVRFLFIGVIAAAIAVGTFEFAGVLRRVADTRIALIPVLVGGQAMIWLSWPFGHEGSLIAFVLTVLACLLWRLPGGAEGYLRDIAGSVFAAAYLPLFASFAAMLVPPDDGVGRVLAFLIGVVASDTGGYIAGVLGGKHPMAPTISPKKSWEGFAGSLVAGIAAGVLTISLMLHGHAWQGAIFGAAIVLTATLGDLVESLIKRDLGIKDMGTLLPGHGGIMDRLDSLLPSAVVSWLLLSAFVPA</sequence>
<feature type="transmembrane region" description="Helical" evidence="20">
    <location>
        <begin position="337"/>
        <end position="358"/>
    </location>
</feature>
<evidence type="ECO:0000256" key="12">
    <source>
        <dbReference type="ARBA" id="ARBA00022695"/>
    </source>
</evidence>
<evidence type="ECO:0000256" key="4">
    <source>
        <dbReference type="ARBA" id="ARBA00005189"/>
    </source>
</evidence>
<keyword evidence="22" id="KW-1185">Reference proteome</keyword>
<evidence type="ECO:0000256" key="19">
    <source>
        <dbReference type="SAM" id="MobiDB-lite"/>
    </source>
</evidence>
<feature type="compositionally biased region" description="Gly residues" evidence="19">
    <location>
        <begin position="68"/>
        <end position="82"/>
    </location>
</feature>
<dbReference type="EMBL" id="QZFV01000131">
    <property type="protein sequence ID" value="RJQ78286.1"/>
    <property type="molecule type" value="Genomic_DNA"/>
</dbReference>
<evidence type="ECO:0000313" key="22">
    <source>
        <dbReference type="Proteomes" id="UP000285112"/>
    </source>
</evidence>
<organism evidence="21 22">
    <name type="scientific">Amycolatopsis panacis</name>
    <dbReference type="NCBI Taxonomy" id="2340917"/>
    <lineage>
        <taxon>Bacteria</taxon>
        <taxon>Bacillati</taxon>
        <taxon>Actinomycetota</taxon>
        <taxon>Actinomycetes</taxon>
        <taxon>Pseudonocardiales</taxon>
        <taxon>Pseudonocardiaceae</taxon>
        <taxon>Amycolatopsis</taxon>
    </lineage>
</organism>
<feature type="compositionally biased region" description="Pro residues" evidence="19">
    <location>
        <begin position="15"/>
        <end position="27"/>
    </location>
</feature>
<evidence type="ECO:0000256" key="11">
    <source>
        <dbReference type="ARBA" id="ARBA00022692"/>
    </source>
</evidence>
<evidence type="ECO:0000256" key="14">
    <source>
        <dbReference type="ARBA" id="ARBA00023098"/>
    </source>
</evidence>
<feature type="compositionally biased region" description="Basic and acidic residues" evidence="19">
    <location>
        <begin position="154"/>
        <end position="176"/>
    </location>
</feature>
<dbReference type="UniPathway" id="UPA00557">
    <property type="reaction ID" value="UER00614"/>
</dbReference>
<keyword evidence="8" id="KW-1003">Cell membrane</keyword>
<dbReference type="PANTHER" id="PTHR46382:SF1">
    <property type="entry name" value="PHOSPHATIDATE CYTIDYLYLTRANSFERASE"/>
    <property type="match status" value="1"/>
</dbReference>
<feature type="transmembrane region" description="Helical" evidence="20">
    <location>
        <begin position="232"/>
        <end position="251"/>
    </location>
</feature>
<proteinExistence type="inferred from homology"/>
<name>A0A419HPI9_9PSEU</name>
<protein>
    <recommendedName>
        <fullName evidence="7 18">Phosphatidate cytidylyltransferase</fullName>
        <ecNumber evidence="6 18">2.7.7.41</ecNumber>
    </recommendedName>
</protein>
<evidence type="ECO:0000256" key="5">
    <source>
        <dbReference type="ARBA" id="ARBA00010185"/>
    </source>
</evidence>
<dbReference type="GO" id="GO:0004605">
    <property type="term" value="F:phosphatidate cytidylyltransferase activity"/>
    <property type="evidence" value="ECO:0007669"/>
    <property type="project" value="UniProtKB-EC"/>
</dbReference>
<dbReference type="PANTHER" id="PTHR46382">
    <property type="entry name" value="PHOSPHATIDATE CYTIDYLYLTRANSFERASE"/>
    <property type="match status" value="1"/>
</dbReference>
<evidence type="ECO:0000256" key="16">
    <source>
        <dbReference type="ARBA" id="ARBA00023209"/>
    </source>
</evidence>
<dbReference type="InterPro" id="IPR000374">
    <property type="entry name" value="PC_trans"/>
</dbReference>
<feature type="compositionally biased region" description="Basic and acidic residues" evidence="19">
    <location>
        <begin position="1"/>
        <end position="13"/>
    </location>
</feature>
<feature type="compositionally biased region" description="Basic and acidic residues" evidence="19">
    <location>
        <begin position="85"/>
        <end position="107"/>
    </location>
</feature>
<evidence type="ECO:0000256" key="10">
    <source>
        <dbReference type="ARBA" id="ARBA00022679"/>
    </source>
</evidence>
<evidence type="ECO:0000256" key="20">
    <source>
        <dbReference type="SAM" id="Phobius"/>
    </source>
</evidence>
<feature type="compositionally biased region" description="Basic and acidic residues" evidence="19">
    <location>
        <begin position="187"/>
        <end position="200"/>
    </location>
</feature>
<comment type="caution">
    <text evidence="21">The sequence shown here is derived from an EMBL/GenBank/DDBJ whole genome shotgun (WGS) entry which is preliminary data.</text>
</comment>
<evidence type="ECO:0000256" key="9">
    <source>
        <dbReference type="ARBA" id="ARBA00022516"/>
    </source>
</evidence>
<evidence type="ECO:0000256" key="18">
    <source>
        <dbReference type="RuleBase" id="RU003938"/>
    </source>
</evidence>
<feature type="transmembrane region" description="Helical" evidence="20">
    <location>
        <begin position="282"/>
        <end position="299"/>
    </location>
</feature>
<evidence type="ECO:0000256" key="13">
    <source>
        <dbReference type="ARBA" id="ARBA00022989"/>
    </source>
</evidence>
<evidence type="ECO:0000256" key="6">
    <source>
        <dbReference type="ARBA" id="ARBA00012487"/>
    </source>
</evidence>
<comment type="pathway">
    <text evidence="3 18">Phospholipid metabolism; CDP-diacylglycerol biosynthesis; CDP-diacylglycerol from sn-glycerol 3-phosphate: step 3/3.</text>
</comment>
<evidence type="ECO:0000313" key="21">
    <source>
        <dbReference type="EMBL" id="RJQ78286.1"/>
    </source>
</evidence>
<feature type="transmembrane region" description="Helical" evidence="20">
    <location>
        <begin position="311"/>
        <end position="331"/>
    </location>
</feature>
<dbReference type="OrthoDB" id="9799199at2"/>
<feature type="transmembrane region" description="Helical" evidence="20">
    <location>
        <begin position="379"/>
        <end position="400"/>
    </location>
</feature>
<evidence type="ECO:0000256" key="15">
    <source>
        <dbReference type="ARBA" id="ARBA00023136"/>
    </source>
</evidence>
<keyword evidence="10 18" id="KW-0808">Transferase</keyword>
<dbReference type="EC" id="2.7.7.41" evidence="6 18"/>
<comment type="catalytic activity">
    <reaction evidence="1 18">
        <text>a 1,2-diacyl-sn-glycero-3-phosphate + CTP + H(+) = a CDP-1,2-diacyl-sn-glycerol + diphosphate</text>
        <dbReference type="Rhea" id="RHEA:16229"/>
        <dbReference type="ChEBI" id="CHEBI:15378"/>
        <dbReference type="ChEBI" id="CHEBI:33019"/>
        <dbReference type="ChEBI" id="CHEBI:37563"/>
        <dbReference type="ChEBI" id="CHEBI:58332"/>
        <dbReference type="ChEBI" id="CHEBI:58608"/>
        <dbReference type="EC" id="2.7.7.41"/>
    </reaction>
</comment>
<keyword evidence="17" id="KW-1208">Phospholipid metabolism</keyword>
<evidence type="ECO:0000256" key="7">
    <source>
        <dbReference type="ARBA" id="ARBA00019373"/>
    </source>
</evidence>
<dbReference type="PROSITE" id="PS01315">
    <property type="entry name" value="CDS"/>
    <property type="match status" value="1"/>
</dbReference>
<gene>
    <name evidence="21" type="ORF">D5S19_27815</name>
</gene>
<keyword evidence="13 20" id="KW-1133">Transmembrane helix</keyword>
<evidence type="ECO:0000256" key="2">
    <source>
        <dbReference type="ARBA" id="ARBA00004651"/>
    </source>
</evidence>
<evidence type="ECO:0000256" key="8">
    <source>
        <dbReference type="ARBA" id="ARBA00022475"/>
    </source>
</evidence>
<keyword evidence="12 18" id="KW-0548">Nucleotidyltransferase</keyword>
<keyword evidence="9" id="KW-0444">Lipid biosynthesis</keyword>
<dbReference type="GO" id="GO:0016024">
    <property type="term" value="P:CDP-diacylglycerol biosynthetic process"/>
    <property type="evidence" value="ECO:0007669"/>
    <property type="project" value="UniProtKB-UniPathway"/>
</dbReference>
<feature type="transmembrane region" description="Helical" evidence="20">
    <location>
        <begin position="258"/>
        <end position="276"/>
    </location>
</feature>
<feature type="region of interest" description="Disordered" evidence="19">
    <location>
        <begin position="1"/>
        <end position="203"/>
    </location>
</feature>